<reference evidence="1 2" key="1">
    <citation type="submission" date="2018-12" db="EMBL/GenBank/DDBJ databases">
        <title>three novel Halomonas strain isolated from plants.</title>
        <authorList>
            <person name="Sun C."/>
        </authorList>
    </citation>
    <scope>NUCLEOTIDE SEQUENCE [LARGE SCALE GENOMIC DNA]</scope>
    <source>
        <strain evidence="1 2">DSM 19434</strain>
    </source>
</reference>
<protein>
    <submittedName>
        <fullName evidence="1">Sel1 repeat family protein</fullName>
    </submittedName>
</protein>
<dbReference type="OrthoDB" id="2080452at2"/>
<dbReference type="EMBL" id="RZHG01000009">
    <property type="protein sequence ID" value="RUR32752.1"/>
    <property type="molecule type" value="Genomic_DNA"/>
</dbReference>
<dbReference type="Gene3D" id="1.25.40.10">
    <property type="entry name" value="Tetratricopeptide repeat domain"/>
    <property type="match status" value="1"/>
</dbReference>
<dbReference type="InterPro" id="IPR011990">
    <property type="entry name" value="TPR-like_helical_dom_sf"/>
</dbReference>
<dbReference type="InterPro" id="IPR052748">
    <property type="entry name" value="ISR_Activator"/>
</dbReference>
<proteinExistence type="predicted"/>
<accession>A0A433KTA7</accession>
<gene>
    <name evidence="1" type="ORF">ELY33_05065</name>
</gene>
<sequence>MRPISKVILFVGALFLGTIPAFGQSFNKGLDAYESGDYATALEHFEPLAEQENANAEYHLGMMYIGGKGIPRSSSEGIRWTRRAAEQGHADAQSRMGLAYLVGMGVILNLQEGFTWYQQAAEQGHDRHAPTE</sequence>
<dbReference type="SMART" id="SM00671">
    <property type="entry name" value="SEL1"/>
    <property type="match status" value="2"/>
</dbReference>
<dbReference type="Proteomes" id="UP000287336">
    <property type="component" value="Unassembled WGS sequence"/>
</dbReference>
<dbReference type="AlphaFoldDB" id="A0A433KTA7"/>
<comment type="caution">
    <text evidence="1">The sequence shown here is derived from an EMBL/GenBank/DDBJ whole genome shotgun (WGS) entry which is preliminary data.</text>
</comment>
<dbReference type="InterPro" id="IPR006597">
    <property type="entry name" value="Sel1-like"/>
</dbReference>
<dbReference type="SUPFAM" id="SSF81901">
    <property type="entry name" value="HCP-like"/>
    <property type="match status" value="1"/>
</dbReference>
<dbReference type="Pfam" id="PF08238">
    <property type="entry name" value="Sel1"/>
    <property type="match status" value="3"/>
</dbReference>
<evidence type="ECO:0000313" key="2">
    <source>
        <dbReference type="Proteomes" id="UP000287336"/>
    </source>
</evidence>
<dbReference type="PANTHER" id="PTHR45011:SF1">
    <property type="entry name" value="DAP3-BINDING CELL DEATH ENHANCER 1"/>
    <property type="match status" value="1"/>
</dbReference>
<dbReference type="RefSeq" id="WP_126944892.1">
    <property type="nucleotide sequence ID" value="NZ_RZHG01000009.1"/>
</dbReference>
<organism evidence="1 2">
    <name type="scientific">Vreelandella andesensis</name>
    <dbReference type="NCBI Taxonomy" id="447567"/>
    <lineage>
        <taxon>Bacteria</taxon>
        <taxon>Pseudomonadati</taxon>
        <taxon>Pseudomonadota</taxon>
        <taxon>Gammaproteobacteria</taxon>
        <taxon>Oceanospirillales</taxon>
        <taxon>Halomonadaceae</taxon>
        <taxon>Vreelandella</taxon>
    </lineage>
</organism>
<dbReference type="PANTHER" id="PTHR45011">
    <property type="entry name" value="DAP3-BINDING CELL DEATH ENHANCER 1"/>
    <property type="match status" value="1"/>
</dbReference>
<evidence type="ECO:0000313" key="1">
    <source>
        <dbReference type="EMBL" id="RUR32752.1"/>
    </source>
</evidence>
<keyword evidence="2" id="KW-1185">Reference proteome</keyword>
<name>A0A433KTA7_9GAMM</name>